<dbReference type="STRING" id="47678.ERS852494_01423"/>
<proteinExistence type="predicted"/>
<protein>
    <recommendedName>
        <fullName evidence="1">DUF6926 domain-containing protein</fullName>
    </recommendedName>
</protein>
<dbReference type="RefSeq" id="WP_022042076.1">
    <property type="nucleotide sequence ID" value="NZ_CAXSUM010000018.1"/>
</dbReference>
<dbReference type="Proteomes" id="UP000491168">
    <property type="component" value="Unassembled WGS sequence"/>
</dbReference>
<organism evidence="2 6">
    <name type="scientific">Bacteroides caccae</name>
    <dbReference type="NCBI Taxonomy" id="47678"/>
    <lineage>
        <taxon>Bacteria</taxon>
        <taxon>Pseudomonadati</taxon>
        <taxon>Bacteroidota</taxon>
        <taxon>Bacteroidia</taxon>
        <taxon>Bacteroidales</taxon>
        <taxon>Bacteroidaceae</taxon>
        <taxon>Bacteroides</taxon>
    </lineage>
</organism>
<dbReference type="EMBL" id="VVYF01000027">
    <property type="protein sequence ID" value="KAA5486604.1"/>
    <property type="molecule type" value="Genomic_DNA"/>
</dbReference>
<dbReference type="EMBL" id="VVYJ01000006">
    <property type="protein sequence ID" value="KAA5476813.1"/>
    <property type="molecule type" value="Genomic_DNA"/>
</dbReference>
<evidence type="ECO:0000313" key="2">
    <source>
        <dbReference type="EMBL" id="CUP04359.1"/>
    </source>
</evidence>
<sequence length="82" mass="9429">MQKFESTENIPKWSLPYLINDDPSGLTDEEIKMVDDFVNQWQVQVVSPIEVDGEAQPEFSYYPLFGQAAEVEPCIVIYAKEQ</sequence>
<evidence type="ECO:0000313" key="5">
    <source>
        <dbReference type="EMBL" id="KAA5486604.1"/>
    </source>
</evidence>
<evidence type="ECO:0000313" key="9">
    <source>
        <dbReference type="Proteomes" id="UP000491168"/>
    </source>
</evidence>
<feature type="domain" description="DUF6926" evidence="1">
    <location>
        <begin position="7"/>
        <end position="78"/>
    </location>
</feature>
<dbReference type="Proteomes" id="UP000427825">
    <property type="component" value="Unassembled WGS sequence"/>
</dbReference>
<dbReference type="InterPro" id="IPR053839">
    <property type="entry name" value="DUF6926"/>
</dbReference>
<evidence type="ECO:0000313" key="6">
    <source>
        <dbReference type="Proteomes" id="UP000095657"/>
    </source>
</evidence>
<gene>
    <name evidence="2" type="ORF">ERS852494_01423</name>
    <name evidence="3" type="ORF">ERS852558_00482</name>
    <name evidence="5" type="ORF">F2Y35_20910</name>
    <name evidence="4" type="ORF">F2Y39_12825</name>
</gene>
<reference evidence="6 7" key="1">
    <citation type="submission" date="2015-09" db="EMBL/GenBank/DDBJ databases">
        <authorList>
            <consortium name="Pathogen Informatics"/>
        </authorList>
    </citation>
    <scope>NUCLEOTIDE SEQUENCE [LARGE SCALE GENOMIC DNA]</scope>
    <source>
        <strain evidence="2 6">2789STDY5834880</strain>
        <strain evidence="3 7">2789STDY5834946</strain>
    </source>
</reference>
<dbReference type="Pfam" id="PF21977">
    <property type="entry name" value="DUF6926"/>
    <property type="match status" value="1"/>
</dbReference>
<evidence type="ECO:0000313" key="3">
    <source>
        <dbReference type="EMBL" id="CUP56944.1"/>
    </source>
</evidence>
<dbReference type="Proteomes" id="UP000095725">
    <property type="component" value="Unassembled WGS sequence"/>
</dbReference>
<dbReference type="AlphaFoldDB" id="A0A174K564"/>
<evidence type="ECO:0000313" key="7">
    <source>
        <dbReference type="Proteomes" id="UP000095725"/>
    </source>
</evidence>
<dbReference type="Proteomes" id="UP000095657">
    <property type="component" value="Unassembled WGS sequence"/>
</dbReference>
<evidence type="ECO:0000313" key="4">
    <source>
        <dbReference type="EMBL" id="KAA5476813.1"/>
    </source>
</evidence>
<name>A0A174K564_9BACE</name>
<evidence type="ECO:0000259" key="1">
    <source>
        <dbReference type="Pfam" id="PF21977"/>
    </source>
</evidence>
<dbReference type="EMBL" id="CZBL01000002">
    <property type="protein sequence ID" value="CUP56944.1"/>
    <property type="molecule type" value="Genomic_DNA"/>
</dbReference>
<reference evidence="8 9" key="2">
    <citation type="journal article" date="2019" name="Nat. Med.">
        <title>A library of human gut bacterial isolates paired with longitudinal multiomics data enables mechanistic microbiome research.</title>
        <authorList>
            <person name="Poyet M."/>
            <person name="Groussin M."/>
            <person name="Gibbons S.M."/>
            <person name="Avila-Pacheco J."/>
            <person name="Jiang X."/>
            <person name="Kearney S.M."/>
            <person name="Perrotta A.R."/>
            <person name="Berdy B."/>
            <person name="Zhao S."/>
            <person name="Lieberman T.D."/>
            <person name="Swanson P.K."/>
            <person name="Smith M."/>
            <person name="Roesemann S."/>
            <person name="Alexander J.E."/>
            <person name="Rich S.A."/>
            <person name="Livny J."/>
            <person name="Vlamakis H."/>
            <person name="Clish C."/>
            <person name="Bullock K."/>
            <person name="Deik A."/>
            <person name="Scott J."/>
            <person name="Pierce K.A."/>
            <person name="Xavier R.J."/>
            <person name="Alm E.J."/>
        </authorList>
    </citation>
    <scope>NUCLEOTIDE SEQUENCE [LARGE SCALE GENOMIC DNA]</scope>
    <source>
        <strain evidence="5 9">BIOML-A21</strain>
        <strain evidence="4 8">BIOML-A25</strain>
    </source>
</reference>
<evidence type="ECO:0000313" key="8">
    <source>
        <dbReference type="Proteomes" id="UP000427825"/>
    </source>
</evidence>
<dbReference type="EMBL" id="CZAI01000002">
    <property type="protein sequence ID" value="CUP04359.1"/>
    <property type="molecule type" value="Genomic_DNA"/>
</dbReference>
<accession>A0A174K564</accession>